<gene>
    <name evidence="3" type="ORF">HKX06_06870</name>
    <name evidence="4" type="ORF">I6G38_19020</name>
</gene>
<reference evidence="4 6" key="2">
    <citation type="submission" date="2020-12" db="EMBL/GenBank/DDBJ databases">
        <title>FDA dAtabase for Regulatory Grade micrObial Sequences (FDA-ARGOS): Supporting development and validation of Infectious Disease Dx tests.</title>
        <authorList>
            <person name="Sproer C."/>
            <person name="Gronow S."/>
            <person name="Severitt S."/>
            <person name="Schroder I."/>
            <person name="Tallon L."/>
            <person name="Sadzewicz L."/>
            <person name="Zhao X."/>
            <person name="Boylan J."/>
            <person name="Ott S."/>
            <person name="Bowen H."/>
            <person name="Vavikolanu K."/>
            <person name="Mehta A."/>
            <person name="Aluvathingal J."/>
            <person name="Nadendla S."/>
            <person name="Lowell S."/>
            <person name="Myers T."/>
            <person name="Yan Y."/>
            <person name="Sichtig H."/>
        </authorList>
    </citation>
    <scope>NUCLEOTIDE SEQUENCE [LARGE SCALE GENOMIC DNA]</scope>
    <source>
        <strain evidence="4 6">FDAARGOS_881</strain>
    </source>
</reference>
<evidence type="ECO:0008006" key="7">
    <source>
        <dbReference type="Google" id="ProtNLM"/>
    </source>
</evidence>
<feature type="signal peptide" evidence="2">
    <location>
        <begin position="1"/>
        <end position="24"/>
    </location>
</feature>
<feature type="region of interest" description="Disordered" evidence="1">
    <location>
        <begin position="41"/>
        <end position="60"/>
    </location>
</feature>
<reference evidence="3 5" key="1">
    <citation type="submission" date="2020-05" db="EMBL/GenBank/DDBJ databases">
        <title>Draft Genome Sequences of Sphingomonas sp. Isolated from the International Space Station.</title>
        <authorList>
            <person name="Bijlani S."/>
            <person name="Singh N.K."/>
            <person name="Mason C.E."/>
            <person name="Wang C.C."/>
            <person name="Venkateswaran K."/>
        </authorList>
    </citation>
    <scope>NUCLEOTIDE SEQUENCE [LARGE SCALE GENOMIC DNA]</scope>
    <source>
        <strain evidence="3 5">FKI-L5-BR-P1</strain>
    </source>
</reference>
<dbReference type="EMBL" id="JABEOU010000021">
    <property type="protein sequence ID" value="NNG57099.1"/>
    <property type="molecule type" value="Genomic_DNA"/>
</dbReference>
<evidence type="ECO:0000313" key="5">
    <source>
        <dbReference type="Proteomes" id="UP000550136"/>
    </source>
</evidence>
<dbReference type="EMBL" id="CP065713">
    <property type="protein sequence ID" value="QPT08773.1"/>
    <property type="molecule type" value="Genomic_DNA"/>
</dbReference>
<dbReference type="Proteomes" id="UP000550136">
    <property type="component" value="Unassembled WGS sequence"/>
</dbReference>
<accession>A0A411LIN0</accession>
<proteinExistence type="predicted"/>
<dbReference type="AlphaFoldDB" id="A0A411LIN0"/>
<feature type="chain" id="PRO_5036348793" description="Lipoprotein" evidence="2">
    <location>
        <begin position="25"/>
        <end position="160"/>
    </location>
</feature>
<evidence type="ECO:0000313" key="4">
    <source>
        <dbReference type="EMBL" id="QPT08773.1"/>
    </source>
</evidence>
<name>A0A411LIN0_SPHPI</name>
<dbReference type="Proteomes" id="UP000594836">
    <property type="component" value="Chromosome"/>
</dbReference>
<dbReference type="OrthoDB" id="7570082at2"/>
<dbReference type="RefSeq" id="WP_007406835.1">
    <property type="nucleotide sequence ID" value="NZ_AP023323.1"/>
</dbReference>
<organism evidence="3 5">
    <name type="scientific">Sphingomonas paucimobilis</name>
    <name type="common">Pseudomonas paucimobilis</name>
    <dbReference type="NCBI Taxonomy" id="13689"/>
    <lineage>
        <taxon>Bacteria</taxon>
        <taxon>Pseudomonadati</taxon>
        <taxon>Pseudomonadota</taxon>
        <taxon>Alphaproteobacteria</taxon>
        <taxon>Sphingomonadales</taxon>
        <taxon>Sphingomonadaceae</taxon>
        <taxon>Sphingomonas</taxon>
    </lineage>
</organism>
<sequence>MTRHFSVAIMALFSTIGCSAPTSAGPDASNVTEKAMANAAMPQAPSAVAEQAPQNPLPGADHATIHQSLKSELAGTGQIDGAMISDVQMVDRCHTRFVTPMTSITVNWSKVGNFAARTEQGKVSIPITDDRATHIMTMPDGDDSRRVDGSMGLLADDCQS</sequence>
<dbReference type="GeneID" id="78526797"/>
<protein>
    <recommendedName>
        <fullName evidence="7">Lipoprotein</fullName>
    </recommendedName>
</protein>
<evidence type="ECO:0000313" key="6">
    <source>
        <dbReference type="Proteomes" id="UP000594836"/>
    </source>
</evidence>
<evidence type="ECO:0000256" key="2">
    <source>
        <dbReference type="SAM" id="SignalP"/>
    </source>
</evidence>
<evidence type="ECO:0000313" key="3">
    <source>
        <dbReference type="EMBL" id="NNG57099.1"/>
    </source>
</evidence>
<dbReference type="PROSITE" id="PS51257">
    <property type="entry name" value="PROKAR_LIPOPROTEIN"/>
    <property type="match status" value="1"/>
</dbReference>
<evidence type="ECO:0000256" key="1">
    <source>
        <dbReference type="SAM" id="MobiDB-lite"/>
    </source>
</evidence>
<keyword evidence="2" id="KW-0732">Signal</keyword>